<dbReference type="AlphaFoldDB" id="A0AA42P686"/>
<reference evidence="1" key="1">
    <citation type="submission" date="2022-09" db="EMBL/GenBank/DDBJ databases">
        <title>Intensive care unit water sources are persistently colonized with multi-drug resistant bacteria and are the site of extensive horizontal gene transfer of antibiotic resistance genes.</title>
        <authorList>
            <person name="Diorio-Toth L."/>
        </authorList>
    </citation>
    <scope>NUCLEOTIDE SEQUENCE</scope>
    <source>
        <strain evidence="1">GD03947</strain>
    </source>
</reference>
<evidence type="ECO:0000313" key="1">
    <source>
        <dbReference type="EMBL" id="MDH1234442.1"/>
    </source>
</evidence>
<comment type="caution">
    <text evidence="1">The sequence shown here is derived from an EMBL/GenBank/DDBJ whole genome shotgun (WGS) entry which is preliminary data.</text>
</comment>
<gene>
    <name evidence="1" type="ORF">N5C32_00125</name>
</gene>
<name>A0AA42P686_STUST</name>
<accession>A0AA42P686</accession>
<organism evidence="1 2">
    <name type="scientific">Stutzerimonas stutzeri</name>
    <name type="common">Pseudomonas stutzeri</name>
    <dbReference type="NCBI Taxonomy" id="316"/>
    <lineage>
        <taxon>Bacteria</taxon>
        <taxon>Pseudomonadati</taxon>
        <taxon>Pseudomonadota</taxon>
        <taxon>Gammaproteobacteria</taxon>
        <taxon>Pseudomonadales</taxon>
        <taxon>Pseudomonadaceae</taxon>
        <taxon>Stutzerimonas</taxon>
    </lineage>
</organism>
<dbReference type="EMBL" id="JAOCAE010000001">
    <property type="protein sequence ID" value="MDH1234442.1"/>
    <property type="molecule type" value="Genomic_DNA"/>
</dbReference>
<sequence>MSEERKCSACGKKKAVSEMKTCMHNQMHRYVCDTKCMNDFYSPPKKVIAQPAEAEGVELTGEYHADCNRLIAALSAVTAERDRLLQEREGKALVPVEPTIEMIAALGFGGDVALAIGHAAISAEVEQTYKAMLNAAMAAKEE</sequence>
<protein>
    <submittedName>
        <fullName evidence="1">Uncharacterized protein</fullName>
    </submittedName>
</protein>
<dbReference type="RefSeq" id="WP_279640924.1">
    <property type="nucleotide sequence ID" value="NZ_JAOCAE010000001.1"/>
</dbReference>
<proteinExistence type="predicted"/>
<dbReference type="Proteomes" id="UP001158500">
    <property type="component" value="Unassembled WGS sequence"/>
</dbReference>
<evidence type="ECO:0000313" key="2">
    <source>
        <dbReference type="Proteomes" id="UP001158500"/>
    </source>
</evidence>